<protein>
    <submittedName>
        <fullName evidence="2">Uncharacterized protein</fullName>
    </submittedName>
</protein>
<evidence type="ECO:0000313" key="3">
    <source>
        <dbReference type="EMBL" id="PRW62227.1"/>
    </source>
</evidence>
<dbReference type="InParanoid" id="A0A2T0GSW5"/>
<keyword evidence="4" id="KW-1185">Reference proteome</keyword>
<dbReference type="AlphaFoldDB" id="A0A2T0GSW5"/>
<gene>
    <name evidence="3" type="ORF">CEP50_16625</name>
    <name evidence="2" type="ORF">CEP50_16765</name>
</gene>
<dbReference type="EMBL" id="PVSR01000038">
    <property type="protein sequence ID" value="PRW62227.1"/>
    <property type="molecule type" value="Genomic_DNA"/>
</dbReference>
<dbReference type="Pfam" id="PF19760">
    <property type="entry name" value="DUF6247"/>
    <property type="match status" value="1"/>
</dbReference>
<accession>A0A2T0GSW5</accession>
<evidence type="ECO:0000313" key="4">
    <source>
        <dbReference type="Proteomes" id="UP000239352"/>
    </source>
</evidence>
<feature type="region of interest" description="Disordered" evidence="1">
    <location>
        <begin position="91"/>
        <end position="119"/>
    </location>
</feature>
<feature type="compositionally biased region" description="Polar residues" evidence="1">
    <location>
        <begin position="110"/>
        <end position="119"/>
    </location>
</feature>
<evidence type="ECO:0000256" key="1">
    <source>
        <dbReference type="SAM" id="MobiDB-lite"/>
    </source>
</evidence>
<dbReference type="EMBL" id="PVSR01000039">
    <property type="protein sequence ID" value="PRW62181.1"/>
    <property type="molecule type" value="Genomic_DNA"/>
</dbReference>
<comment type="caution">
    <text evidence="2">The sequence shown here is derived from an EMBL/GenBank/DDBJ whole genome shotgun (WGS) entry which is preliminary data.</text>
</comment>
<reference evidence="2 4" key="1">
    <citation type="submission" date="2018-03" db="EMBL/GenBank/DDBJ databases">
        <title>Actinopolyspora mortivallis from Sahara, screening for active biomolecules.</title>
        <authorList>
            <person name="Selama O."/>
            <person name="Wellington E.M.H."/>
            <person name="Hacene H."/>
        </authorList>
    </citation>
    <scope>NUCLEOTIDE SEQUENCE [LARGE SCALE GENOMIC DNA]</scope>
    <source>
        <strain evidence="2 4">M5A</strain>
    </source>
</reference>
<name>A0A2T0GSW5_ACTMO</name>
<organism evidence="2 4">
    <name type="scientific">Actinopolyspora mortivallis</name>
    <dbReference type="NCBI Taxonomy" id="33906"/>
    <lineage>
        <taxon>Bacteria</taxon>
        <taxon>Bacillati</taxon>
        <taxon>Actinomycetota</taxon>
        <taxon>Actinomycetes</taxon>
        <taxon>Actinopolysporales</taxon>
        <taxon>Actinopolysporaceae</taxon>
        <taxon>Actinopolyspora</taxon>
    </lineage>
</organism>
<proteinExistence type="predicted"/>
<dbReference type="Proteomes" id="UP000239352">
    <property type="component" value="Unassembled WGS sequence"/>
</dbReference>
<evidence type="ECO:0000313" key="2">
    <source>
        <dbReference type="EMBL" id="PRW62181.1"/>
    </source>
</evidence>
<dbReference type="STRING" id="1050202.GCA_000384035_00499"/>
<dbReference type="InterPro" id="IPR046214">
    <property type="entry name" value="DUF6247"/>
</dbReference>
<sequence>MDRTDPQRRAAFDRDFQEALHKVAVDYDTGHIDRVLDDWWGAAVLAEHPPTEREEEIKARADRGDFTGLVHIDEHGHSWREDEHGLLWRTDAHGQLWRQPPEGTTDKAPANTTRQQEGD</sequence>